<organism evidence="3 4">
    <name type="scientific">Stenotrophomonas maltophilia</name>
    <name type="common">Pseudomonas maltophilia</name>
    <name type="synonym">Xanthomonas maltophilia</name>
    <dbReference type="NCBI Taxonomy" id="40324"/>
    <lineage>
        <taxon>Bacteria</taxon>
        <taxon>Pseudomonadati</taxon>
        <taxon>Pseudomonadota</taxon>
        <taxon>Gammaproteobacteria</taxon>
        <taxon>Lysobacterales</taxon>
        <taxon>Lysobacteraceae</taxon>
        <taxon>Stenotrophomonas</taxon>
        <taxon>Stenotrophomonas maltophilia group</taxon>
    </lineage>
</organism>
<evidence type="ECO:0000313" key="3">
    <source>
        <dbReference type="EMBL" id="KAF1013761.1"/>
    </source>
</evidence>
<keyword evidence="2" id="KW-0472">Membrane</keyword>
<feature type="transmembrane region" description="Helical" evidence="2">
    <location>
        <begin position="289"/>
        <end position="312"/>
    </location>
</feature>
<dbReference type="EMBL" id="WNDS01000004">
    <property type="protein sequence ID" value="KAF1013761.1"/>
    <property type="molecule type" value="Genomic_DNA"/>
</dbReference>
<gene>
    <name evidence="3" type="ORF">GAK31_02768</name>
</gene>
<comment type="caution">
    <text evidence="3">The sequence shown here is derived from an EMBL/GenBank/DDBJ whole genome shotgun (WGS) entry which is preliminary data.</text>
</comment>
<feature type="transmembrane region" description="Helical" evidence="2">
    <location>
        <begin position="250"/>
        <end position="277"/>
    </location>
</feature>
<dbReference type="InterPro" id="IPR022134">
    <property type="entry name" value="DUF3667"/>
</dbReference>
<name>A0A7V8FE93_STEMA</name>
<dbReference type="Pfam" id="PF12412">
    <property type="entry name" value="DUF3667"/>
    <property type="match status" value="1"/>
</dbReference>
<accession>A0A7V8FE93</accession>
<evidence type="ECO:0008006" key="5">
    <source>
        <dbReference type="Google" id="ProtNLM"/>
    </source>
</evidence>
<sequence length="384" mass="42073">MSSTDTAPALPDAVATTPATPPVAHAARDNCRTRLHGHYCHACGQSAHNPLKHVGYAIEEVFESFWHLDGRIFRTLRDLLVPGRVARNYLNGNRVGYVQPLRLFVILTLFTFFVGKLTLHADDFRLNGGDNDLFARATTVEQVESIRASQVAAFEQQQRSSPSGAAAFAMAMAAVNTAAAQRSAELRGEPEQNVGTHGTFFDYSVDGTPWNAETNPVAVAGLPQFANNWLNRRLQNGKANLQRIGNKTDLYVQAILTALPGALFFLMPVFALVLRIAYASRPMGYLEHLVVALYSHGWLMLVLLATFLLAGINTAVASPVLHAISGWVYTLLWVAVPLYLLWMQQRVYAGNRALTVLRYLLIGGIYTFLVSFAVLYAVLAGVSA</sequence>
<keyword evidence="2" id="KW-1133">Transmembrane helix</keyword>
<evidence type="ECO:0000256" key="2">
    <source>
        <dbReference type="SAM" id="Phobius"/>
    </source>
</evidence>
<feature type="transmembrane region" description="Helical" evidence="2">
    <location>
        <begin position="356"/>
        <end position="379"/>
    </location>
</feature>
<proteinExistence type="predicted"/>
<protein>
    <recommendedName>
        <fullName evidence="5">DUF3667 domain-containing protein</fullName>
    </recommendedName>
</protein>
<evidence type="ECO:0000256" key="1">
    <source>
        <dbReference type="SAM" id="MobiDB-lite"/>
    </source>
</evidence>
<feature type="region of interest" description="Disordered" evidence="1">
    <location>
        <begin position="1"/>
        <end position="23"/>
    </location>
</feature>
<dbReference type="AlphaFoldDB" id="A0A7V8FE93"/>
<feature type="transmembrane region" description="Helical" evidence="2">
    <location>
        <begin position="324"/>
        <end position="344"/>
    </location>
</feature>
<keyword evidence="2" id="KW-0812">Transmembrane</keyword>
<reference evidence="4" key="1">
    <citation type="journal article" date="2020" name="MBio">
        <title>Horizontal gene transfer to a defensive symbiont with a reduced genome amongst a multipartite beetle microbiome.</title>
        <authorList>
            <person name="Waterworth S.C."/>
            <person name="Florez L.V."/>
            <person name="Rees E.R."/>
            <person name="Hertweck C."/>
            <person name="Kaltenpoth M."/>
            <person name="Kwan J.C."/>
        </authorList>
    </citation>
    <scope>NUCLEOTIDE SEQUENCE [LARGE SCALE GENOMIC DNA]</scope>
</reference>
<dbReference type="Proteomes" id="UP000487117">
    <property type="component" value="Unassembled WGS sequence"/>
</dbReference>
<evidence type="ECO:0000313" key="4">
    <source>
        <dbReference type="Proteomes" id="UP000487117"/>
    </source>
</evidence>